<organism evidence="10 11">
    <name type="scientific">Lignipirellula cremea</name>
    <dbReference type="NCBI Taxonomy" id="2528010"/>
    <lineage>
        <taxon>Bacteria</taxon>
        <taxon>Pseudomonadati</taxon>
        <taxon>Planctomycetota</taxon>
        <taxon>Planctomycetia</taxon>
        <taxon>Pirellulales</taxon>
        <taxon>Pirellulaceae</taxon>
        <taxon>Lignipirellula</taxon>
    </lineage>
</organism>
<dbReference type="Pfam" id="PF00263">
    <property type="entry name" value="Secretin"/>
    <property type="match status" value="1"/>
</dbReference>
<dbReference type="OrthoDB" id="9779724at2"/>
<feature type="chain" id="PRO_5021790250" evidence="7">
    <location>
        <begin position="24"/>
        <end position="1403"/>
    </location>
</feature>
<dbReference type="EMBL" id="CP036433">
    <property type="protein sequence ID" value="QDU96843.1"/>
    <property type="molecule type" value="Genomic_DNA"/>
</dbReference>
<keyword evidence="5" id="KW-0813">Transport</keyword>
<dbReference type="InterPro" id="IPR038591">
    <property type="entry name" value="NolW-like_sf"/>
</dbReference>
<dbReference type="PANTHER" id="PTHR30332">
    <property type="entry name" value="PROBABLE GENERAL SECRETION PATHWAY PROTEIN D"/>
    <property type="match status" value="1"/>
</dbReference>
<evidence type="ECO:0000259" key="8">
    <source>
        <dbReference type="Pfam" id="PF00263"/>
    </source>
</evidence>
<evidence type="ECO:0000256" key="4">
    <source>
        <dbReference type="RuleBase" id="RU004003"/>
    </source>
</evidence>
<feature type="compositionally biased region" description="Pro residues" evidence="6">
    <location>
        <begin position="1267"/>
        <end position="1277"/>
    </location>
</feature>
<evidence type="ECO:0000256" key="1">
    <source>
        <dbReference type="ARBA" id="ARBA00004370"/>
    </source>
</evidence>
<dbReference type="InterPro" id="IPR001775">
    <property type="entry name" value="GspD/PilQ"/>
</dbReference>
<feature type="compositionally biased region" description="Pro residues" evidence="6">
    <location>
        <begin position="367"/>
        <end position="377"/>
    </location>
</feature>
<keyword evidence="11" id="KW-1185">Reference proteome</keyword>
<feature type="region of interest" description="Disordered" evidence="6">
    <location>
        <begin position="1262"/>
        <end position="1403"/>
    </location>
</feature>
<feature type="domain" description="NolW-like" evidence="9">
    <location>
        <begin position="789"/>
        <end position="869"/>
    </location>
</feature>
<evidence type="ECO:0000259" key="9">
    <source>
        <dbReference type="Pfam" id="PF03958"/>
    </source>
</evidence>
<keyword evidence="2 7" id="KW-0732">Signal</keyword>
<evidence type="ECO:0000256" key="7">
    <source>
        <dbReference type="SAM" id="SignalP"/>
    </source>
</evidence>
<evidence type="ECO:0000313" key="11">
    <source>
        <dbReference type="Proteomes" id="UP000317648"/>
    </source>
</evidence>
<evidence type="ECO:0000256" key="6">
    <source>
        <dbReference type="SAM" id="MobiDB-lite"/>
    </source>
</evidence>
<comment type="subcellular location">
    <subcellularLocation>
        <location evidence="5">Cell outer membrane</location>
    </subcellularLocation>
    <subcellularLocation>
        <location evidence="1">Membrane</location>
    </subcellularLocation>
</comment>
<dbReference type="Proteomes" id="UP000317648">
    <property type="component" value="Chromosome"/>
</dbReference>
<dbReference type="GO" id="GO:0009279">
    <property type="term" value="C:cell outer membrane"/>
    <property type="evidence" value="ECO:0007669"/>
    <property type="project" value="UniProtKB-SubCell"/>
</dbReference>
<feature type="region of interest" description="Disordered" evidence="6">
    <location>
        <begin position="342"/>
        <end position="386"/>
    </location>
</feature>
<feature type="compositionally biased region" description="Pro residues" evidence="6">
    <location>
        <begin position="349"/>
        <end position="359"/>
    </location>
</feature>
<dbReference type="PANTHER" id="PTHR30332:SF24">
    <property type="entry name" value="SECRETIN GSPD-RELATED"/>
    <property type="match status" value="1"/>
</dbReference>
<dbReference type="KEGG" id="lcre:Pla8534_46650"/>
<accession>A0A518DYC0</accession>
<dbReference type="PRINTS" id="PR00811">
    <property type="entry name" value="BCTERIALGSPD"/>
</dbReference>
<evidence type="ECO:0000313" key="10">
    <source>
        <dbReference type="EMBL" id="QDU96843.1"/>
    </source>
</evidence>
<feature type="domain" description="Type II/III secretion system secretin-like" evidence="8">
    <location>
        <begin position="968"/>
        <end position="1139"/>
    </location>
</feature>
<dbReference type="GO" id="GO:0015627">
    <property type="term" value="C:type II protein secretion system complex"/>
    <property type="evidence" value="ECO:0007669"/>
    <property type="project" value="TreeGrafter"/>
</dbReference>
<feature type="domain" description="NolW-like" evidence="9">
    <location>
        <begin position="585"/>
        <end position="695"/>
    </location>
</feature>
<feature type="signal peptide" evidence="7">
    <location>
        <begin position="1"/>
        <end position="23"/>
    </location>
</feature>
<dbReference type="InterPro" id="IPR005644">
    <property type="entry name" value="NolW-like"/>
</dbReference>
<protein>
    <submittedName>
        <fullName evidence="10">Type II secretion system protein D</fullName>
    </submittedName>
</protein>
<comment type="similarity">
    <text evidence="4">Belongs to the bacterial secretin family.</text>
</comment>
<feature type="domain" description="NolW-like" evidence="9">
    <location>
        <begin position="513"/>
        <end position="577"/>
    </location>
</feature>
<evidence type="ECO:0000256" key="3">
    <source>
        <dbReference type="ARBA" id="ARBA00023136"/>
    </source>
</evidence>
<dbReference type="Gene3D" id="3.30.1370.120">
    <property type="match status" value="5"/>
</dbReference>
<gene>
    <name evidence="10" type="primary">pulD</name>
    <name evidence="10" type="ORF">Pla8534_46650</name>
</gene>
<dbReference type="InterPro" id="IPR050810">
    <property type="entry name" value="Bact_Secretion_Sys_Channel"/>
</dbReference>
<dbReference type="InterPro" id="IPR004846">
    <property type="entry name" value="T2SS/T3SS_dom"/>
</dbReference>
<dbReference type="GO" id="GO:0009306">
    <property type="term" value="P:protein secretion"/>
    <property type="evidence" value="ECO:0007669"/>
    <property type="project" value="InterPro"/>
</dbReference>
<evidence type="ECO:0000256" key="5">
    <source>
        <dbReference type="RuleBase" id="RU004004"/>
    </source>
</evidence>
<proteinExistence type="inferred from homology"/>
<name>A0A518DYC0_9BACT</name>
<dbReference type="Pfam" id="PF03958">
    <property type="entry name" value="Secretin_N"/>
    <property type="match status" value="4"/>
</dbReference>
<reference evidence="10 11" key="1">
    <citation type="submission" date="2019-02" db="EMBL/GenBank/DDBJ databases">
        <title>Deep-cultivation of Planctomycetes and their phenomic and genomic characterization uncovers novel biology.</title>
        <authorList>
            <person name="Wiegand S."/>
            <person name="Jogler M."/>
            <person name="Boedeker C."/>
            <person name="Pinto D."/>
            <person name="Vollmers J."/>
            <person name="Rivas-Marin E."/>
            <person name="Kohn T."/>
            <person name="Peeters S.H."/>
            <person name="Heuer A."/>
            <person name="Rast P."/>
            <person name="Oberbeckmann S."/>
            <person name="Bunk B."/>
            <person name="Jeske O."/>
            <person name="Meyerdierks A."/>
            <person name="Storesund J.E."/>
            <person name="Kallscheuer N."/>
            <person name="Luecker S."/>
            <person name="Lage O.M."/>
            <person name="Pohl T."/>
            <person name="Merkel B.J."/>
            <person name="Hornburger P."/>
            <person name="Mueller R.-W."/>
            <person name="Bruemmer F."/>
            <person name="Labrenz M."/>
            <person name="Spormann A.M."/>
            <person name="Op den Camp H."/>
            <person name="Overmann J."/>
            <person name="Amann R."/>
            <person name="Jetten M.S.M."/>
            <person name="Mascher T."/>
            <person name="Medema M.H."/>
            <person name="Devos D.P."/>
            <person name="Kaster A.-K."/>
            <person name="Ovreas L."/>
            <person name="Rohde M."/>
            <person name="Galperin M.Y."/>
            <person name="Jogler C."/>
        </authorList>
    </citation>
    <scope>NUCLEOTIDE SEQUENCE [LARGE SCALE GENOMIC DNA]</scope>
    <source>
        <strain evidence="10 11">Pla85_3_4</strain>
    </source>
</reference>
<evidence type="ECO:0000256" key="2">
    <source>
        <dbReference type="ARBA" id="ARBA00022729"/>
    </source>
</evidence>
<sequence length="1403" mass="148308" precursor="true">MTGYARLLLILPFLCGEAHHALAQAPAPGGDPIPATASGDGQYQAFSVPAEQLDAASARLQQALTAAGLTGEVFVDRDQQRVLVRGNTLARQFALQWFDNAAPQQPQAAAGQVAPGSQPLTGRPVIQSHPAPPGQLEEWNRRLRERYAQRPDVRLSTDARTSQILLLADPAVQADAGAVLAQWRAAGPADAPAREPSVAQHTLKHLNAARFEQELQNAWGRRLTAQPSADGSAVSLQVAGFAGAGVRVDRRQGQVSIVGPEPLVRAWEKVVKALDSPRAHVRLAAFRNAAPADLQKATSVLAQAAPVLEDSSGREVLRQRRTAERRWGGDLVAAIFQPEEQGAADPLDPLAPPTTPPAAPGADPLDPLAPPANPPAAAPTAAEDEAALATDAAGTIGPVQIEFVEGLDAIVVRGNKRDVERVLKIIQEIEDLSGETQPAIEIVPLEHVDSTALTELLVDLYDSILSPRQGRVSIRALVKPNAVLLIGRQDTADALRELIAKLDQPVPPSTQLRVFRLKHMSSVDAQTQITTFYEERTVLGARVRAVADYRGNALIVQASPRDMLEIEHLLARIDVEDSAAVKELRVFKLNNALAEDLAPILQDAINGQLIGAGRGQSAQGTTGAQTQGGQQLAQIRSAMLSFLTVDSSGGKLLQSGIVFDVRVTADANSNSLVVTAPAESMPLLQALVQALDQLPDAAAEIKVFTIINGDAGNLATMLQDLFGQQSQGQNAFLQPQAQSASGDGSLVALRFAVDTRTNSIIASGGAGDLAVVEAILVRLDEGDIETRKTTVYRLRNAPAVDVADAINQLLQGQRQVQDLAPDTLSPFEQLEREVIVVPEIVSNSLIVSATPRYFDEIRKVVEQLDARPPMVMIQVLIAEVSLNETEELGVELGVQDSLLFDRGLGVVGFPFNSLLLGNNATPESLATRENLAGQGLSNLGVGRVNTQLQYGGLVLSAGNESINVLVRALQDRGRMQVLSRPQVMTLDNQPAFVQVGARVPRISATSTNTVGTVNSVVLENVGILLGVTPRTSPDGLVVMEINAEKSQLGPIAQGIPIFVDTQGNVIRSPQINITTAQTTVSARSGQTVVFAGLITKSKTTVRRGIPVLSDIPVLGRLFRFDSDQDARTELLIIMTPIIVNNEQEADYVKQVESDRMNWCLADVVEVHGDAGLGGGYSWEAPDLQVIYPDEEPTGGFASPMPYGADGCQPIPGQPMPGHAIPSQMLHGQMLPNRAIPDQMLQGTILPNQGIPDQMLQGTILRSQPLPSKTPPGQPPGYLPQGAGTQGSSSEPIPPPAVAPNAPGSPSTPAPSNPQGSSFDPSQGPAIGPAVGPAIGSPVGAPQSSRSTLPRGGSASTEVYYGPSPAVGPGGVRQVGFQSPSGFPASGGFPATDNYQPQRFPEVR</sequence>
<keyword evidence="3" id="KW-0472">Membrane</keyword>
<dbReference type="RefSeq" id="WP_145055505.1">
    <property type="nucleotide sequence ID" value="NZ_CP036433.1"/>
</dbReference>
<feature type="domain" description="NolW-like" evidence="9">
    <location>
        <begin position="441"/>
        <end position="506"/>
    </location>
</feature>
<feature type="compositionally biased region" description="Low complexity" evidence="6">
    <location>
        <begin position="1278"/>
        <end position="1290"/>
    </location>
</feature>